<dbReference type="GO" id="GO:0006313">
    <property type="term" value="P:DNA transposition"/>
    <property type="evidence" value="ECO:0007669"/>
    <property type="project" value="InterPro"/>
</dbReference>
<dbReference type="EMBL" id="NGMO01000002">
    <property type="protein sequence ID" value="OTP11212.1"/>
    <property type="molecule type" value="Genomic_DNA"/>
</dbReference>
<evidence type="ECO:0000313" key="3">
    <source>
        <dbReference type="Proteomes" id="UP000194933"/>
    </source>
</evidence>
<evidence type="ECO:0000259" key="1">
    <source>
        <dbReference type="SMART" id="SM01321"/>
    </source>
</evidence>
<dbReference type="GO" id="GO:0004803">
    <property type="term" value="F:transposase activity"/>
    <property type="evidence" value="ECO:0007669"/>
    <property type="project" value="InterPro"/>
</dbReference>
<dbReference type="RefSeq" id="WP_086284448.1">
    <property type="nucleotide sequence ID" value="NZ_NGMO01000002.1"/>
</dbReference>
<sequence length="133" mass="15806">MSKVHYGRGYVYSIQYHLVWCIKYRQDVLYDQIDIDIKQLLNQIADDNNIKIIEMESDKDPIHLLIECTPQHYIPSIVKAFKGVSASLLLKKHPELKQRFWGGHLWNPSYFVATVSENTEEQIRIYRQNQKKK</sequence>
<comment type="caution">
    <text evidence="2">The sequence shown here is derived from an EMBL/GenBank/DDBJ whole genome shotgun (WGS) entry which is preliminary data.</text>
</comment>
<dbReference type="Proteomes" id="UP000194933">
    <property type="component" value="Unassembled WGS sequence"/>
</dbReference>
<dbReference type="InterPro" id="IPR002686">
    <property type="entry name" value="Transposase_17"/>
</dbReference>
<gene>
    <name evidence="2" type="ORF">A5844_001346</name>
</gene>
<dbReference type="SMART" id="SM01321">
    <property type="entry name" value="Y1_Tnp"/>
    <property type="match status" value="1"/>
</dbReference>
<protein>
    <recommendedName>
        <fullName evidence="1">Transposase IS200-like domain-containing protein</fullName>
    </recommendedName>
</protein>
<reference evidence="2 3" key="1">
    <citation type="submission" date="2017-05" db="EMBL/GenBank/DDBJ databases">
        <title>The Genome Sequence of Enterococcus sp. 10A9_DIV0425.</title>
        <authorList>
            <consortium name="The Broad Institute Genomics Platform"/>
            <consortium name="The Broad Institute Genomic Center for Infectious Diseases"/>
            <person name="Earl A."/>
            <person name="Manson A."/>
            <person name="Schwartman J."/>
            <person name="Gilmore M."/>
            <person name="Abouelleil A."/>
            <person name="Cao P."/>
            <person name="Chapman S."/>
            <person name="Cusick C."/>
            <person name="Shea T."/>
            <person name="Young S."/>
            <person name="Neafsey D."/>
            <person name="Nusbaum C."/>
            <person name="Birren B."/>
        </authorList>
    </citation>
    <scope>NUCLEOTIDE SEQUENCE [LARGE SCALE GENOMIC DNA]</scope>
    <source>
        <strain evidence="2 3">10A9_DIV0425</strain>
    </source>
</reference>
<dbReference type="AlphaFoldDB" id="A0A242K173"/>
<dbReference type="PANTHER" id="PTHR33360:SF2">
    <property type="entry name" value="TRANSPOSASE FOR INSERTION SEQUENCE ELEMENT IS200"/>
    <property type="match status" value="1"/>
</dbReference>
<feature type="domain" description="Transposase IS200-like" evidence="1">
    <location>
        <begin position="11"/>
        <end position="130"/>
    </location>
</feature>
<accession>A0A242K173</accession>
<dbReference type="NCBIfam" id="NF033573">
    <property type="entry name" value="transpos_IS200"/>
    <property type="match status" value="1"/>
</dbReference>
<evidence type="ECO:0000313" key="2">
    <source>
        <dbReference type="EMBL" id="OTP11212.1"/>
    </source>
</evidence>
<dbReference type="InterPro" id="IPR036515">
    <property type="entry name" value="Transposase_17_sf"/>
</dbReference>
<proteinExistence type="predicted"/>
<keyword evidence="3" id="KW-1185">Reference proteome</keyword>
<name>A0A242K173_9ENTE</name>
<dbReference type="STRING" id="1987383.A5844_001346"/>
<dbReference type="GO" id="GO:0003677">
    <property type="term" value="F:DNA binding"/>
    <property type="evidence" value="ECO:0007669"/>
    <property type="project" value="InterPro"/>
</dbReference>
<dbReference type="PANTHER" id="PTHR33360">
    <property type="entry name" value="TRANSPOSASE FOR INSERTION SEQUENCE ELEMENT IS200"/>
    <property type="match status" value="1"/>
</dbReference>
<organism evidence="2 3">
    <name type="scientific">Candidatus Enterococcus wittei</name>
    <dbReference type="NCBI Taxonomy" id="1987383"/>
    <lineage>
        <taxon>Bacteria</taxon>
        <taxon>Bacillati</taxon>
        <taxon>Bacillota</taxon>
        <taxon>Bacilli</taxon>
        <taxon>Lactobacillales</taxon>
        <taxon>Enterococcaceae</taxon>
        <taxon>Enterococcus</taxon>
    </lineage>
</organism>
<dbReference type="Gene3D" id="3.30.70.1290">
    <property type="entry name" value="Transposase IS200-like"/>
    <property type="match status" value="1"/>
</dbReference>
<dbReference type="Pfam" id="PF01797">
    <property type="entry name" value="Y1_Tnp"/>
    <property type="match status" value="1"/>
</dbReference>
<dbReference type="SUPFAM" id="SSF143422">
    <property type="entry name" value="Transposase IS200-like"/>
    <property type="match status" value="1"/>
</dbReference>